<dbReference type="GO" id="GO:0005886">
    <property type="term" value="C:plasma membrane"/>
    <property type="evidence" value="ECO:0007669"/>
    <property type="project" value="UniProtKB-SubCell"/>
</dbReference>
<evidence type="ECO:0000256" key="3">
    <source>
        <dbReference type="ARBA" id="ARBA00022475"/>
    </source>
</evidence>
<evidence type="ECO:0000256" key="1">
    <source>
        <dbReference type="ARBA" id="ARBA00004651"/>
    </source>
</evidence>
<dbReference type="InterPro" id="IPR006685">
    <property type="entry name" value="MscS_channel_2nd"/>
</dbReference>
<dbReference type="InterPro" id="IPR010920">
    <property type="entry name" value="LSM_dom_sf"/>
</dbReference>
<evidence type="ECO:0000256" key="5">
    <source>
        <dbReference type="ARBA" id="ARBA00022989"/>
    </source>
</evidence>
<evidence type="ECO:0000256" key="2">
    <source>
        <dbReference type="ARBA" id="ARBA00008017"/>
    </source>
</evidence>
<evidence type="ECO:0000256" key="6">
    <source>
        <dbReference type="ARBA" id="ARBA00023136"/>
    </source>
</evidence>
<dbReference type="InterPro" id="IPR011014">
    <property type="entry name" value="MscS_channel_TM-2"/>
</dbReference>
<sequence length="268" mass="28771">MPIPDLSALVVSTIVPFVLKLVGAVALWIAGGWLIQLAMRIMRKSLRHSSLDVTVVGYLINILAAVLRVILVVAILGFFGIQTASFAALLAGAGVAIGAAWSGMLGNFAAGVFLQIFRPFSVGDFITAAGITGTVEEIGMFVTSLLAPDNVRNIVPNGKLFGDTIQNYSVHGYRRVELVAQLDNSADVGRAIALLKEAIKQVPNQFAGMEADVEVLEFSERGPRLAVRPYTHTSNYWQVYFDTNRMIIDVLGANGFPVPRIPLAMGAN</sequence>
<keyword evidence="3" id="KW-1003">Cell membrane</keyword>
<dbReference type="OrthoDB" id="9809206at2"/>
<dbReference type="Gene3D" id="1.10.287.1260">
    <property type="match status" value="1"/>
</dbReference>
<comment type="caution">
    <text evidence="9">The sequence shown here is derived from an EMBL/GenBank/DDBJ whole genome shotgun (WGS) entry which is preliminary data.</text>
</comment>
<proteinExistence type="inferred from homology"/>
<feature type="domain" description="Mechanosensitive ion channel MscS" evidence="8">
    <location>
        <begin position="105"/>
        <end position="169"/>
    </location>
</feature>
<dbReference type="SUPFAM" id="SSF82689">
    <property type="entry name" value="Mechanosensitive channel protein MscS (YggB), C-terminal domain"/>
    <property type="match status" value="1"/>
</dbReference>
<dbReference type="AlphaFoldDB" id="A0A2P7N204"/>
<dbReference type="Pfam" id="PF00924">
    <property type="entry name" value="MS_channel_2nd"/>
    <property type="match status" value="1"/>
</dbReference>
<dbReference type="InterPro" id="IPR023408">
    <property type="entry name" value="MscS_beta-dom_sf"/>
</dbReference>
<protein>
    <submittedName>
        <fullName evidence="9">Mechanosensitive ion channel protein MscS</fullName>
    </submittedName>
</protein>
<name>A0A2P7N204_9CYAN</name>
<dbReference type="SUPFAM" id="SSF50182">
    <property type="entry name" value="Sm-like ribonucleoproteins"/>
    <property type="match status" value="1"/>
</dbReference>
<keyword evidence="6 7" id="KW-0472">Membrane</keyword>
<dbReference type="EMBL" id="PXXO01000001">
    <property type="protein sequence ID" value="PSJ07499.1"/>
    <property type="molecule type" value="Genomic_DNA"/>
</dbReference>
<comment type="subcellular location">
    <subcellularLocation>
        <location evidence="1">Cell membrane</location>
        <topology evidence="1">Multi-pass membrane protein</topology>
    </subcellularLocation>
</comment>
<evidence type="ECO:0000256" key="7">
    <source>
        <dbReference type="SAM" id="Phobius"/>
    </source>
</evidence>
<evidence type="ECO:0000256" key="4">
    <source>
        <dbReference type="ARBA" id="ARBA00022692"/>
    </source>
</evidence>
<keyword evidence="5 7" id="KW-1133">Transmembrane helix</keyword>
<dbReference type="Gene3D" id="3.30.70.100">
    <property type="match status" value="1"/>
</dbReference>
<dbReference type="Proteomes" id="UP000243002">
    <property type="component" value="Unassembled WGS sequence"/>
</dbReference>
<dbReference type="GO" id="GO:0008381">
    <property type="term" value="F:mechanosensitive monoatomic ion channel activity"/>
    <property type="evidence" value="ECO:0007669"/>
    <property type="project" value="InterPro"/>
</dbReference>
<feature type="transmembrane region" description="Helical" evidence="7">
    <location>
        <begin position="56"/>
        <end position="81"/>
    </location>
</feature>
<evidence type="ECO:0000313" key="9">
    <source>
        <dbReference type="EMBL" id="PSJ07499.1"/>
    </source>
</evidence>
<dbReference type="InterPro" id="IPR011066">
    <property type="entry name" value="MscS_channel_C_sf"/>
</dbReference>
<evidence type="ECO:0000259" key="8">
    <source>
        <dbReference type="Pfam" id="PF00924"/>
    </source>
</evidence>
<dbReference type="InterPro" id="IPR045275">
    <property type="entry name" value="MscS_archaea/bacteria_type"/>
</dbReference>
<dbReference type="SUPFAM" id="SSF82861">
    <property type="entry name" value="Mechanosensitive channel protein MscS (YggB), transmembrane region"/>
    <property type="match status" value="1"/>
</dbReference>
<accession>A0A2P7N204</accession>
<gene>
    <name evidence="9" type="ORF">C7K55_00270</name>
</gene>
<dbReference type="PANTHER" id="PTHR30221:SF3">
    <property type="entry name" value="SMALL-CONDUCTANCE MECHANOSENSITIVE CHANNEL"/>
    <property type="match status" value="1"/>
</dbReference>
<feature type="transmembrane region" description="Helical" evidence="7">
    <location>
        <begin position="6"/>
        <end position="35"/>
    </location>
</feature>
<reference evidence="9 10" key="1">
    <citation type="journal article" date="2018" name="Environ. Microbiol.">
        <title>Ecological and genomic features of two widespread freshwater picocyanobacteria.</title>
        <authorList>
            <person name="Cabello-Yeves P.J."/>
            <person name="Picazo A."/>
            <person name="Camacho A."/>
            <person name="Callieri C."/>
            <person name="Rosselli R."/>
            <person name="Roda-Garcia J.J."/>
            <person name="Coutinho F.H."/>
            <person name="Rodriguez-Valera F."/>
        </authorList>
    </citation>
    <scope>NUCLEOTIDE SEQUENCE [LARGE SCALE GENOMIC DNA]</scope>
    <source>
        <strain evidence="9 10">Tous</strain>
    </source>
</reference>
<comment type="similarity">
    <text evidence="2">Belongs to the MscS (TC 1.A.23) family.</text>
</comment>
<dbReference type="Gene3D" id="2.30.30.60">
    <property type="match status" value="1"/>
</dbReference>
<keyword evidence="4 7" id="KW-0812">Transmembrane</keyword>
<feature type="transmembrane region" description="Helical" evidence="7">
    <location>
        <begin position="87"/>
        <end position="114"/>
    </location>
</feature>
<keyword evidence="10" id="KW-1185">Reference proteome</keyword>
<evidence type="ECO:0000313" key="10">
    <source>
        <dbReference type="Proteomes" id="UP000243002"/>
    </source>
</evidence>
<dbReference type="PANTHER" id="PTHR30221">
    <property type="entry name" value="SMALL-CONDUCTANCE MECHANOSENSITIVE CHANNEL"/>
    <property type="match status" value="1"/>
</dbReference>
<organism evidence="9 10">
    <name type="scientific">Cyanobium usitatum str. Tous</name>
    <dbReference type="NCBI Taxonomy" id="2116684"/>
    <lineage>
        <taxon>Bacteria</taxon>
        <taxon>Bacillati</taxon>
        <taxon>Cyanobacteriota</taxon>
        <taxon>Cyanophyceae</taxon>
        <taxon>Synechococcales</taxon>
        <taxon>Prochlorococcaceae</taxon>
        <taxon>Cyanobium</taxon>
    </lineage>
</organism>